<comment type="caution">
    <text evidence="1">The sequence shown here is derived from an EMBL/GenBank/DDBJ whole genome shotgun (WGS) entry which is preliminary data.</text>
</comment>
<proteinExistence type="predicted"/>
<dbReference type="EMBL" id="BARV01036674">
    <property type="protein sequence ID" value="GAI56243.1"/>
    <property type="molecule type" value="Genomic_DNA"/>
</dbReference>
<accession>X1PK72</accession>
<protein>
    <submittedName>
        <fullName evidence="1">Uncharacterized protein</fullName>
    </submittedName>
</protein>
<evidence type="ECO:0000313" key="1">
    <source>
        <dbReference type="EMBL" id="GAI56243.1"/>
    </source>
</evidence>
<gene>
    <name evidence="1" type="ORF">S06H3_56923</name>
</gene>
<sequence length="59" mass="7034">MTILNAQNVFNIEKKDIRLPFSNDQMIFQRPEHLIFEIHPENQNKAGTMESDEEIIEEF</sequence>
<name>X1PK72_9ZZZZ</name>
<dbReference type="AlphaFoldDB" id="X1PK72"/>
<reference evidence="1" key="1">
    <citation type="journal article" date="2014" name="Front. Microbiol.">
        <title>High frequency of phylogenetically diverse reductive dehalogenase-homologous genes in deep subseafloor sedimentary metagenomes.</title>
        <authorList>
            <person name="Kawai M."/>
            <person name="Futagami T."/>
            <person name="Toyoda A."/>
            <person name="Takaki Y."/>
            <person name="Nishi S."/>
            <person name="Hori S."/>
            <person name="Arai W."/>
            <person name="Tsubouchi T."/>
            <person name="Morono Y."/>
            <person name="Uchiyama I."/>
            <person name="Ito T."/>
            <person name="Fujiyama A."/>
            <person name="Inagaki F."/>
            <person name="Takami H."/>
        </authorList>
    </citation>
    <scope>NUCLEOTIDE SEQUENCE</scope>
    <source>
        <strain evidence="1">Expedition CK06-06</strain>
    </source>
</reference>
<organism evidence="1">
    <name type="scientific">marine sediment metagenome</name>
    <dbReference type="NCBI Taxonomy" id="412755"/>
    <lineage>
        <taxon>unclassified sequences</taxon>
        <taxon>metagenomes</taxon>
        <taxon>ecological metagenomes</taxon>
    </lineage>
</organism>